<dbReference type="Pfam" id="PF04720">
    <property type="entry name" value="PDDEXK_6"/>
    <property type="match status" value="1"/>
</dbReference>
<evidence type="ECO:0000313" key="2">
    <source>
        <dbReference type="EMBL" id="KHN07254.1"/>
    </source>
</evidence>
<dbReference type="EMBL" id="KN667122">
    <property type="protein sequence ID" value="KHN07254.1"/>
    <property type="molecule type" value="Genomic_DNA"/>
</dbReference>
<feature type="region of interest" description="Disordered" evidence="1">
    <location>
        <begin position="47"/>
        <end position="75"/>
    </location>
</feature>
<protein>
    <submittedName>
        <fullName evidence="2">Uncharacterized protein</fullName>
    </submittedName>
</protein>
<evidence type="ECO:0000256" key="1">
    <source>
        <dbReference type="SAM" id="MobiDB-lite"/>
    </source>
</evidence>
<name>A0A0B2PHS9_GLYSO</name>
<organism evidence="2">
    <name type="scientific">Glycine soja</name>
    <name type="common">Wild soybean</name>
    <dbReference type="NCBI Taxonomy" id="3848"/>
    <lineage>
        <taxon>Eukaryota</taxon>
        <taxon>Viridiplantae</taxon>
        <taxon>Streptophyta</taxon>
        <taxon>Embryophyta</taxon>
        <taxon>Tracheophyta</taxon>
        <taxon>Spermatophyta</taxon>
        <taxon>Magnoliopsida</taxon>
        <taxon>eudicotyledons</taxon>
        <taxon>Gunneridae</taxon>
        <taxon>Pentapetalae</taxon>
        <taxon>rosids</taxon>
        <taxon>fabids</taxon>
        <taxon>Fabales</taxon>
        <taxon>Fabaceae</taxon>
        <taxon>Papilionoideae</taxon>
        <taxon>50 kb inversion clade</taxon>
        <taxon>NPAAA clade</taxon>
        <taxon>indigoferoid/millettioid clade</taxon>
        <taxon>Phaseoleae</taxon>
        <taxon>Glycine</taxon>
        <taxon>Glycine subgen. Soja</taxon>
    </lineage>
</organism>
<proteinExistence type="predicted"/>
<reference evidence="2" key="1">
    <citation type="submission" date="2014-07" db="EMBL/GenBank/DDBJ databases">
        <title>Identification of a novel salt tolerance gene in wild soybean by whole-genome sequencing.</title>
        <authorList>
            <person name="Lam H.-M."/>
            <person name="Qi X."/>
            <person name="Li M.-W."/>
            <person name="Liu X."/>
            <person name="Xie M."/>
            <person name="Ni M."/>
            <person name="Xu X."/>
        </authorList>
    </citation>
    <scope>NUCLEOTIDE SEQUENCE [LARGE SCALE GENOMIC DNA]</scope>
    <source>
        <tissue evidence="2">Root</tissue>
    </source>
</reference>
<dbReference type="Gramene" id="XM_028385248.1">
    <property type="protein sequence ID" value="XP_028241049.1"/>
    <property type="gene ID" value="LOC114419548"/>
</dbReference>
<keyword evidence="4" id="KW-1185">Reference proteome</keyword>
<evidence type="ECO:0000313" key="4">
    <source>
        <dbReference type="Proteomes" id="UP000289340"/>
    </source>
</evidence>
<dbReference type="PANTHER" id="PTHR31579:SF47">
    <property type="entry name" value="PLANT-SPECIFIC DOMAIN TIGR01615 FAMILY PROTEIN"/>
    <property type="match status" value="1"/>
</dbReference>
<feature type="compositionally biased region" description="Acidic residues" evidence="1">
    <location>
        <begin position="60"/>
        <end position="69"/>
    </location>
</feature>
<accession>A0A0B2PHS9</accession>
<reference evidence="3 4" key="2">
    <citation type="submission" date="2018-09" db="EMBL/GenBank/DDBJ databases">
        <title>A high-quality reference genome of wild soybean provides a powerful tool to mine soybean genomes.</title>
        <authorList>
            <person name="Xie M."/>
            <person name="Chung C.Y.L."/>
            <person name="Li M.-W."/>
            <person name="Wong F.-L."/>
            <person name="Chan T.-F."/>
            <person name="Lam H.-M."/>
        </authorList>
    </citation>
    <scope>NUCLEOTIDE SEQUENCE [LARGE SCALE GENOMIC DNA]</scope>
    <source>
        <strain evidence="4">cv. W05</strain>
        <tissue evidence="3">Hypocotyl of etiolated seedlings</tissue>
    </source>
</reference>
<dbReference type="InterPro" id="IPR006502">
    <property type="entry name" value="PDDEXK-like"/>
</dbReference>
<dbReference type="AlphaFoldDB" id="A0A0B2PHS9"/>
<dbReference type="Proteomes" id="UP000289340">
    <property type="component" value="Chromosome 7"/>
</dbReference>
<dbReference type="Proteomes" id="UP000053555">
    <property type="component" value="Unassembled WGS sequence"/>
</dbReference>
<dbReference type="EMBL" id="QZWG01000007">
    <property type="protein sequence ID" value="RZC03735.1"/>
    <property type="molecule type" value="Genomic_DNA"/>
</dbReference>
<dbReference type="NCBIfam" id="TIGR01615">
    <property type="entry name" value="A_thal_3542"/>
    <property type="match status" value="1"/>
</dbReference>
<evidence type="ECO:0000313" key="3">
    <source>
        <dbReference type="EMBL" id="RZC03735.1"/>
    </source>
</evidence>
<sequence length="322" mass="36665">MGATSMVRGGVTRFLPRREYLGCEKLQLGDVEFEFLDDGEIMSLAKSEGSGDEFHQSNEMELDDEDDGERVDGGSVEENRSFWDNQHQLLQTNLYRTTSVESRIRNVTKEAVQDIQNAEIVCSCSRQIISRSCRNCFMIQVSRRLQKSGYDSAICKTKWSSSPSIPSGEHTFLDVIDSRSKKQEIRVIIELNFRAEFEMARASEEYNGLVRKLPEVYVGKIERLSNIIKVLCMGAKRCMKENKMHMGPWRKHKYVHAKWLGPCKRNTSTTSLSNSMMGNSEVMMPKPKPRASLLTVDLMLETNSKTEMLKLPNMHCSAVAVL</sequence>
<dbReference type="PANTHER" id="PTHR31579">
    <property type="entry name" value="OS03G0796600 PROTEIN"/>
    <property type="match status" value="1"/>
</dbReference>
<gene>
    <name evidence="3" type="ORF">D0Y65_018402</name>
    <name evidence="2" type="ORF">glysoja_027344</name>
</gene>